<proteinExistence type="evidence at transcript level"/>
<evidence type="ECO:0000259" key="4">
    <source>
        <dbReference type="PROSITE" id="PS50011"/>
    </source>
</evidence>
<reference evidence="5" key="1">
    <citation type="journal article" date="2007" name="Gene">
        <title>Multiple receptor-like kinase cDNAs from liverwort Marchantia polymorpha and two charophycean green algae, Closterium ehrenbergii and Nitella axillaris: Extensive gene duplications and gene shufflings in the early evolution of streptophytes.</title>
        <authorList>
            <person name="Sasaki G."/>
            <person name="Katoh K."/>
            <person name="Hirose N."/>
            <person name="Suga H."/>
            <person name="Kuma K."/>
            <person name="Miyata T."/>
            <person name="Su Z.H."/>
        </authorList>
    </citation>
    <scope>NUCLEOTIDE SEQUENCE</scope>
</reference>
<dbReference type="SUPFAM" id="SSF56112">
    <property type="entry name" value="Protein kinase-like (PK-like)"/>
    <property type="match status" value="1"/>
</dbReference>
<dbReference type="SMART" id="SM00220">
    <property type="entry name" value="S_TKc"/>
    <property type="match status" value="1"/>
</dbReference>
<evidence type="ECO:0000256" key="1">
    <source>
        <dbReference type="ARBA" id="ARBA00022741"/>
    </source>
</evidence>
<organism evidence="5">
    <name type="scientific">Nitella axillaris</name>
    <dbReference type="NCBI Taxonomy" id="3151"/>
    <lineage>
        <taxon>Eukaryota</taxon>
        <taxon>Viridiplantae</taxon>
        <taxon>Streptophyta</taxon>
        <taxon>Charophyceae</taxon>
        <taxon>Charales</taxon>
        <taxon>Characeae</taxon>
        <taxon>Nitella</taxon>
    </lineage>
</organism>
<dbReference type="InterPro" id="IPR001245">
    <property type="entry name" value="Ser-Thr/Tyr_kinase_cat_dom"/>
</dbReference>
<keyword evidence="5" id="KW-0418">Kinase</keyword>
<keyword evidence="2" id="KW-0067">ATP-binding</keyword>
<dbReference type="InterPro" id="IPR008271">
    <property type="entry name" value="Ser/Thr_kinase_AS"/>
</dbReference>
<protein>
    <submittedName>
        <fullName evidence="5">Receptor-like kinase</fullName>
    </submittedName>
</protein>
<gene>
    <name evidence="5" type="primary">NaRLK7</name>
</gene>
<accession>A7VM66</accession>
<dbReference type="PANTHER" id="PTHR47989">
    <property type="entry name" value="OS01G0750732 PROTEIN"/>
    <property type="match status" value="1"/>
</dbReference>
<dbReference type="InterPro" id="IPR011042">
    <property type="entry name" value="6-blade_b-propeller_TolB-like"/>
</dbReference>
<sequence length="867" mass="94909">MMSFAARARRCILVLVLAYGLMPSMSGFMRVAMIVAASSARLSDRYDELRRSEQRRLQSASGSATGVIVTDTNLLDEPTDLLRNWNPNGSFSTPHPSDLWAMVLSPEDQSFFLMMDSAVWNLSINATIASAPNSSVVDVTLFSGPYSNDQFGNSGFAIVNLSSGAPRRILYRVNNTNKTLLAVGLEGQQPQSSVRNLSDWLSADMPNAMKIISLASNPRRPILYLSSGTNLFKMDFDGLQFTDRVPLTKWVGPAELSSSKTFRDSTNPDDVRFKEAFLSTYGISSDGKLLYVADRGNNVIRRVETATGAVETIAGRGLQGTDSNTGGGRPCETLLDRPQGLALTSDDCYLFVAEFGGGRILVISFNSTGHAVSVRPIASFKRENWEDWIFFSMAISPQDEWLYVGAYGRRLFRFPINKTALPSCHPHPSPGSSSPPSNGKRIVSITIAVALPLLALFVVLACIIRRFPKMVGKAPAVPQLLGASSLTACVTESVALESSAREGRQGYLKLPPSGLKFYKFSEIASACDEFSLSRLVGSGGAAEVYKGVLNNGEVVAIKLMKGELTQSRFRQFQDELDVLSTLRHSHLCSILGYATEVSEGGGSRSVLVYPFIEGGTLHDRLHCLSALDENDGYKKPVTHDRHNSESPSPAPLRWNDRVAIAVQIAKALRYLHEEVDPPIIHRDVKSKNILLGGGGRSGMRAYLADFGLAKLGRSIFEDETRTDAVETYHVSGTPGYIAPEYYRDYKLTPKNDVYAFGIVLLELVTGHKAFSPNLADEDGSKTLGSWAKRMLPNTGLRDMESATIAVREIADATMEKGGPLNWRSVRRMLELSMQCIIEEPERRPKMSVVLENLAGLNEAPQGSERID</sequence>
<dbReference type="InterPro" id="IPR000719">
    <property type="entry name" value="Prot_kinase_dom"/>
</dbReference>
<evidence type="ECO:0000313" key="5">
    <source>
        <dbReference type="EMBL" id="BAF79983.1"/>
    </source>
</evidence>
<dbReference type="GO" id="GO:0004672">
    <property type="term" value="F:protein kinase activity"/>
    <property type="evidence" value="ECO:0007669"/>
    <property type="project" value="InterPro"/>
</dbReference>
<dbReference type="PROSITE" id="PS00108">
    <property type="entry name" value="PROTEIN_KINASE_ST"/>
    <property type="match status" value="1"/>
</dbReference>
<dbReference type="PROSITE" id="PS50011">
    <property type="entry name" value="PROTEIN_KINASE_DOM"/>
    <property type="match status" value="1"/>
</dbReference>
<keyword evidence="3" id="KW-1133">Transmembrane helix</keyword>
<dbReference type="AlphaFoldDB" id="A7VM66"/>
<name>A7VM66_9VIRI</name>
<dbReference type="Gene3D" id="3.30.200.20">
    <property type="entry name" value="Phosphorylase Kinase, domain 1"/>
    <property type="match status" value="1"/>
</dbReference>
<dbReference type="InterPro" id="IPR011009">
    <property type="entry name" value="Kinase-like_dom_sf"/>
</dbReference>
<keyword evidence="5" id="KW-0808">Transferase</keyword>
<dbReference type="PANTHER" id="PTHR47989:SF26">
    <property type="entry name" value="PROTEIN KINASE DOMAIN-CONTAINING PROTEIN"/>
    <property type="match status" value="1"/>
</dbReference>
<keyword evidence="5" id="KW-0675">Receptor</keyword>
<feature type="domain" description="Protein kinase" evidence="4">
    <location>
        <begin position="530"/>
        <end position="856"/>
    </location>
</feature>
<dbReference type="SUPFAM" id="SSF63829">
    <property type="entry name" value="Calcium-dependent phosphotriesterase"/>
    <property type="match status" value="1"/>
</dbReference>
<keyword evidence="1" id="KW-0547">Nucleotide-binding</keyword>
<keyword evidence="3" id="KW-0812">Transmembrane</keyword>
<dbReference type="Gene3D" id="2.120.10.30">
    <property type="entry name" value="TolB, C-terminal domain"/>
    <property type="match status" value="1"/>
</dbReference>
<evidence type="ECO:0000256" key="2">
    <source>
        <dbReference type="ARBA" id="ARBA00022840"/>
    </source>
</evidence>
<feature type="transmembrane region" description="Helical" evidence="3">
    <location>
        <begin position="442"/>
        <end position="464"/>
    </location>
</feature>
<evidence type="ECO:0000256" key="3">
    <source>
        <dbReference type="SAM" id="Phobius"/>
    </source>
</evidence>
<dbReference type="Pfam" id="PF07714">
    <property type="entry name" value="PK_Tyr_Ser-Thr"/>
    <property type="match status" value="1"/>
</dbReference>
<dbReference type="GO" id="GO:0005524">
    <property type="term" value="F:ATP binding"/>
    <property type="evidence" value="ECO:0007669"/>
    <property type="project" value="UniProtKB-KW"/>
</dbReference>
<dbReference type="EMBL" id="AB306572">
    <property type="protein sequence ID" value="BAF79983.1"/>
    <property type="molecule type" value="mRNA"/>
</dbReference>
<keyword evidence="3" id="KW-0472">Membrane</keyword>
<dbReference type="Gene3D" id="1.10.510.10">
    <property type="entry name" value="Transferase(Phosphotransferase) domain 1"/>
    <property type="match status" value="1"/>
</dbReference>